<evidence type="ECO:0000313" key="2">
    <source>
        <dbReference type="Proteomes" id="UP000317010"/>
    </source>
</evidence>
<dbReference type="EMBL" id="VLLI01000005">
    <property type="protein sequence ID" value="TWJ00934.1"/>
    <property type="molecule type" value="Genomic_DNA"/>
</dbReference>
<sequence>MGFLGLLPADQLSAFYDSSTKQLSLYAQGSALEFTSGISFYRDTFFGGLKFSLMGWTGPITGKQQPYEHKQAFSIYLPQPNFNSKSVLIVTANNPEGVAVPIYYSGIIPPTTGLETSNAANPAADAVVSTASPDATQLNVLFKLPFNITENAIVPKFGSVDIKYDPSILQIVTAGILDSDIVWTFNSLQTGDTQIVVTIHGGIAQFVISKTYDVKIFVL</sequence>
<accession>A0A562U596</accession>
<comment type="caution">
    <text evidence="1">The sequence shown here is derived from an EMBL/GenBank/DDBJ whole genome shotgun (WGS) entry which is preliminary data.</text>
</comment>
<dbReference type="Proteomes" id="UP000317010">
    <property type="component" value="Unassembled WGS sequence"/>
</dbReference>
<dbReference type="AlphaFoldDB" id="A0A562U596"/>
<protein>
    <submittedName>
        <fullName evidence="1">Uncharacterized protein</fullName>
    </submittedName>
</protein>
<gene>
    <name evidence="1" type="ORF">JN11_02197</name>
</gene>
<organism evidence="1 2">
    <name type="scientific">Mucilaginibacter frigoritolerans</name>
    <dbReference type="NCBI Taxonomy" id="652788"/>
    <lineage>
        <taxon>Bacteria</taxon>
        <taxon>Pseudomonadati</taxon>
        <taxon>Bacteroidota</taxon>
        <taxon>Sphingobacteriia</taxon>
        <taxon>Sphingobacteriales</taxon>
        <taxon>Sphingobacteriaceae</taxon>
        <taxon>Mucilaginibacter</taxon>
    </lineage>
</organism>
<dbReference type="RefSeq" id="WP_144912431.1">
    <property type="nucleotide sequence ID" value="NZ_VLLI01000005.1"/>
</dbReference>
<proteinExistence type="predicted"/>
<keyword evidence="2" id="KW-1185">Reference proteome</keyword>
<name>A0A562U596_9SPHI</name>
<evidence type="ECO:0000313" key="1">
    <source>
        <dbReference type="EMBL" id="TWJ00934.1"/>
    </source>
</evidence>
<reference evidence="1 2" key="1">
    <citation type="submission" date="2019-07" db="EMBL/GenBank/DDBJ databases">
        <title>Genomic Encyclopedia of Archaeal and Bacterial Type Strains, Phase II (KMG-II): from individual species to whole genera.</title>
        <authorList>
            <person name="Goeker M."/>
        </authorList>
    </citation>
    <scope>NUCLEOTIDE SEQUENCE [LARGE SCALE GENOMIC DNA]</scope>
    <source>
        <strain evidence="1 2">ATCC BAA-1854</strain>
    </source>
</reference>
<dbReference type="OrthoDB" id="9011414at2"/>